<dbReference type="Proteomes" id="UP000807115">
    <property type="component" value="Chromosome 2"/>
</dbReference>
<evidence type="ECO:0000256" key="1">
    <source>
        <dbReference type="SAM" id="MobiDB-lite"/>
    </source>
</evidence>
<feature type="compositionally biased region" description="Low complexity" evidence="1">
    <location>
        <begin position="150"/>
        <end position="166"/>
    </location>
</feature>
<sequence>MEVVVPVMAPSAPCSPRTAAAIAGGDHLPAYCYFFASAPTSPSRASYAGDASATPGGGDEATFDFTLGFSGQLQEATPILAAADELFEGGRIRPLNTPHPSILLVDDASSSSSYSASTGAGPRFSPRRAGGARGGDRQGEAALVERGRSSSRPAAAAASTTAAASSRSRRATRSLSPFRGGGGALDDDDSPSSPPSPRTSMMRGCGSGSKKWRLKDLFLFRSASEGRATGGGSKDPLFKYTMLSSSSSSTAFSHPQGQSQKLRSDGSASMRKGRGSTASASDMPYAMNRAAAEDMRRRTTTTTPLPFHRNSLFGYLRSNPAIHSISRKLGGSSSHSGSSFSNSNRGRPT</sequence>
<dbReference type="PANTHER" id="PTHR33095:SF81">
    <property type="entry name" value="OS07G0619500 PROTEIN"/>
    <property type="match status" value="1"/>
</dbReference>
<accession>A0A921RSR8</accession>
<dbReference type="AlphaFoldDB" id="A0A921RSR8"/>
<dbReference type="KEGG" id="sbi:8079201"/>
<dbReference type="PANTHER" id="PTHR33095">
    <property type="entry name" value="OS07G0619500 PROTEIN"/>
    <property type="match status" value="1"/>
</dbReference>
<feature type="compositionally biased region" description="Low complexity" evidence="1">
    <location>
        <begin position="327"/>
        <end position="343"/>
    </location>
</feature>
<name>A0A921RSR8_SORBI</name>
<feature type="compositionally biased region" description="Basic and acidic residues" evidence="1">
    <location>
        <begin position="134"/>
        <end position="148"/>
    </location>
</feature>
<dbReference type="InterPro" id="IPR012442">
    <property type="entry name" value="DUF1645_plant"/>
</dbReference>
<dbReference type="Pfam" id="PF07816">
    <property type="entry name" value="DUF1645"/>
    <property type="match status" value="1"/>
</dbReference>
<gene>
    <name evidence="2" type="ORF">BDA96_02G395600</name>
</gene>
<comment type="caution">
    <text evidence="2">The sequence shown here is derived from an EMBL/GenBank/DDBJ whole genome shotgun (WGS) entry which is preliminary data.</text>
</comment>
<reference evidence="2" key="1">
    <citation type="journal article" date="2019" name="BMC Genomics">
        <title>A new reference genome for Sorghum bicolor reveals high levels of sequence similarity between sweet and grain genotypes: implications for the genetics of sugar metabolism.</title>
        <authorList>
            <person name="Cooper E.A."/>
            <person name="Brenton Z.W."/>
            <person name="Flinn B.S."/>
            <person name="Jenkins J."/>
            <person name="Shu S."/>
            <person name="Flowers D."/>
            <person name="Luo F."/>
            <person name="Wang Y."/>
            <person name="Xia P."/>
            <person name="Barry K."/>
            <person name="Daum C."/>
            <person name="Lipzen A."/>
            <person name="Yoshinaga Y."/>
            <person name="Schmutz J."/>
            <person name="Saski C."/>
            <person name="Vermerris W."/>
            <person name="Kresovich S."/>
        </authorList>
    </citation>
    <scope>NUCLEOTIDE SEQUENCE</scope>
</reference>
<proteinExistence type="predicted"/>
<evidence type="ECO:0000313" key="3">
    <source>
        <dbReference type="Proteomes" id="UP000807115"/>
    </source>
</evidence>
<dbReference type="Gramene" id="EER97550">
    <property type="protein sequence ID" value="EER97550"/>
    <property type="gene ID" value="SORBI_3002G377100"/>
</dbReference>
<protein>
    <submittedName>
        <fullName evidence="2">Uncharacterized protein</fullName>
    </submittedName>
</protein>
<feature type="compositionally biased region" description="Polar residues" evidence="1">
    <location>
        <begin position="250"/>
        <end position="261"/>
    </location>
</feature>
<organism evidence="2 3">
    <name type="scientific">Sorghum bicolor</name>
    <name type="common">Sorghum</name>
    <name type="synonym">Sorghum vulgare</name>
    <dbReference type="NCBI Taxonomy" id="4558"/>
    <lineage>
        <taxon>Eukaryota</taxon>
        <taxon>Viridiplantae</taxon>
        <taxon>Streptophyta</taxon>
        <taxon>Embryophyta</taxon>
        <taxon>Tracheophyta</taxon>
        <taxon>Spermatophyta</taxon>
        <taxon>Magnoliopsida</taxon>
        <taxon>Liliopsida</taxon>
        <taxon>Poales</taxon>
        <taxon>Poaceae</taxon>
        <taxon>PACMAD clade</taxon>
        <taxon>Panicoideae</taxon>
        <taxon>Andropogonodae</taxon>
        <taxon>Andropogoneae</taxon>
        <taxon>Sorghinae</taxon>
        <taxon>Sorghum</taxon>
    </lineage>
</organism>
<dbReference type="EMBL" id="CM027681">
    <property type="protein sequence ID" value="KAG0545828.1"/>
    <property type="molecule type" value="Genomic_DNA"/>
</dbReference>
<evidence type="ECO:0000313" key="2">
    <source>
        <dbReference type="EMBL" id="KAG0545828.1"/>
    </source>
</evidence>
<feature type="region of interest" description="Disordered" evidence="1">
    <location>
        <begin position="114"/>
        <end position="209"/>
    </location>
</feature>
<dbReference type="OrthoDB" id="667051at2759"/>
<feature type="region of interest" description="Disordered" evidence="1">
    <location>
        <begin position="325"/>
        <end position="349"/>
    </location>
</feature>
<feature type="compositionally biased region" description="Low complexity" evidence="1">
    <location>
        <begin position="114"/>
        <end position="129"/>
    </location>
</feature>
<dbReference type="OMA" id="PLNGPRC"/>
<feature type="region of interest" description="Disordered" evidence="1">
    <location>
        <begin position="245"/>
        <end position="285"/>
    </location>
</feature>
<reference evidence="2" key="2">
    <citation type="submission" date="2020-10" db="EMBL/GenBank/DDBJ databases">
        <authorList>
            <person name="Cooper E.A."/>
            <person name="Brenton Z.W."/>
            <person name="Flinn B.S."/>
            <person name="Jenkins J."/>
            <person name="Shu S."/>
            <person name="Flowers D."/>
            <person name="Luo F."/>
            <person name="Wang Y."/>
            <person name="Xia P."/>
            <person name="Barry K."/>
            <person name="Daum C."/>
            <person name="Lipzen A."/>
            <person name="Yoshinaga Y."/>
            <person name="Schmutz J."/>
            <person name="Saski C."/>
            <person name="Vermerris W."/>
            <person name="Kresovich S."/>
        </authorList>
    </citation>
    <scope>NUCLEOTIDE SEQUENCE</scope>
</reference>